<proteinExistence type="predicted"/>
<name>A0A7J0FSF2_9ERIC</name>
<dbReference type="PANTHER" id="PTHR32487">
    <property type="entry name" value="3-OXO-DELTA(4,5)-STEROID 5-BETA-REDUCTASE"/>
    <property type="match status" value="1"/>
</dbReference>
<organism evidence="1 2">
    <name type="scientific">Actinidia rufa</name>
    <dbReference type="NCBI Taxonomy" id="165716"/>
    <lineage>
        <taxon>Eukaryota</taxon>
        <taxon>Viridiplantae</taxon>
        <taxon>Streptophyta</taxon>
        <taxon>Embryophyta</taxon>
        <taxon>Tracheophyta</taxon>
        <taxon>Spermatophyta</taxon>
        <taxon>Magnoliopsida</taxon>
        <taxon>eudicotyledons</taxon>
        <taxon>Gunneridae</taxon>
        <taxon>Pentapetalae</taxon>
        <taxon>asterids</taxon>
        <taxon>Ericales</taxon>
        <taxon>Actinidiaceae</taxon>
        <taxon>Actinidia</taxon>
    </lineage>
</organism>
<dbReference type="AlphaFoldDB" id="A0A7J0FSF2"/>
<dbReference type="PANTHER" id="PTHR32487:SF12">
    <property type="entry name" value="3-OXO-DELTA(4,5)-STEROID 5-BETA-REDUCTASE"/>
    <property type="match status" value="1"/>
</dbReference>
<reference evidence="1 2" key="1">
    <citation type="submission" date="2019-07" db="EMBL/GenBank/DDBJ databases">
        <title>De Novo Assembly of kiwifruit Actinidia rufa.</title>
        <authorList>
            <person name="Sugita-Konishi S."/>
            <person name="Sato K."/>
            <person name="Mori E."/>
            <person name="Abe Y."/>
            <person name="Kisaki G."/>
            <person name="Hamano K."/>
            <person name="Suezawa K."/>
            <person name="Otani M."/>
            <person name="Fukuda T."/>
            <person name="Manabe T."/>
            <person name="Gomi K."/>
            <person name="Tabuchi M."/>
            <person name="Akimitsu K."/>
            <person name="Kataoka I."/>
        </authorList>
    </citation>
    <scope>NUCLEOTIDE SEQUENCE [LARGE SCALE GENOMIC DNA]</scope>
    <source>
        <strain evidence="2">cv. Fuchu</strain>
    </source>
</reference>
<dbReference type="EMBL" id="BJWL01000015">
    <property type="protein sequence ID" value="GFZ01603.1"/>
    <property type="molecule type" value="Genomic_DNA"/>
</dbReference>
<evidence type="ECO:0000313" key="1">
    <source>
        <dbReference type="EMBL" id="GFZ01603.1"/>
    </source>
</evidence>
<protein>
    <submittedName>
        <fullName evidence="1">NAD(P)-binding Rossmann-fold superfamily protein</fullName>
    </submittedName>
</protein>
<sequence length="422" mass="46841">MAIICLTWLTWNLGSDFPSYSVNFGCTNFSSGFIPLFSWENGVWYLRTGSFCTNTSAQTIDPAKMVVLPCTVAVRLLSFSLRSPSQFLLALSVSLRSTLDWALRGETLHLLNATDLLSPWLSRNMRGLPSGLTVARIVMSCDAISNDLANAYSRFAIDDTNCGDVSLMNDGRKIEDRHTYGGPAVAKGADTSWLHNDALAINRNIASRPSSSTVIIPNLINSDSPEVTIALSRTVLVISSVCVELRRRGPLHLLHSDNSAEASALARPDSVIIRYNFRLCIVTMTKAAPEQVEATTFTMPCDGQAFNAINGPSFTWTNIWPATGLKFGVKVPNNMFSTEFVFSKELGDKGGVWREIVEEEGLVQTEMEDLANWEFLDMLFRCQVKMLGTREKADRLGYTTKCNTLESVLYWIDNMREEKLIP</sequence>
<accession>A0A7J0FSF2</accession>
<evidence type="ECO:0000313" key="2">
    <source>
        <dbReference type="Proteomes" id="UP000585474"/>
    </source>
</evidence>
<keyword evidence="2" id="KW-1185">Reference proteome</keyword>
<dbReference type="OrthoDB" id="1731983at2759"/>
<dbReference type="Gene3D" id="3.40.50.720">
    <property type="entry name" value="NAD(P)-binding Rossmann-like Domain"/>
    <property type="match status" value="1"/>
</dbReference>
<dbReference type="Proteomes" id="UP000585474">
    <property type="component" value="Unassembled WGS sequence"/>
</dbReference>
<comment type="caution">
    <text evidence="1">The sequence shown here is derived from an EMBL/GenBank/DDBJ whole genome shotgun (WGS) entry which is preliminary data.</text>
</comment>
<gene>
    <name evidence="1" type="ORF">Acr_15g0002120</name>
</gene>